<dbReference type="AlphaFoldDB" id="A0A6G9RJG3"/>
<gene>
    <name evidence="1" type="ORF">GY169_08735</name>
</gene>
<reference evidence="1 2" key="1">
    <citation type="submission" date="2020-02" db="EMBL/GenBank/DDBJ databases">
        <title>Whole genome PO2S7.</title>
        <authorList>
            <person name="Singha K.M."/>
        </authorList>
    </citation>
    <scope>NUCLEOTIDE SEQUENCE [LARGE SCALE GENOMIC DNA]</scope>
    <source>
        <strain evidence="1 2">PO2S7</strain>
    </source>
</reference>
<sequence>MTKFSKQNSVSSFSIRIQNVISCLHSVVCGRRPLLHGLKEAPELFRMAIPFTGANLVTRRVTESVAEVISSLLMTALPGGLRAALPSGFAAAWP</sequence>
<dbReference type="Proteomes" id="UP000503580">
    <property type="component" value="Chromosome"/>
</dbReference>
<dbReference type="RefSeq" id="WP_163449321.1">
    <property type="nucleotide sequence ID" value="NZ_CP050321.1"/>
</dbReference>
<evidence type="ECO:0000313" key="2">
    <source>
        <dbReference type="Proteomes" id="UP000503580"/>
    </source>
</evidence>
<accession>A0A6G9RJG3</accession>
<name>A0A6G9RJG3_9ENTR</name>
<proteinExistence type="predicted"/>
<keyword evidence="2" id="KW-1185">Reference proteome</keyword>
<dbReference type="EMBL" id="CP050321">
    <property type="protein sequence ID" value="QIR26888.1"/>
    <property type="molecule type" value="Genomic_DNA"/>
</dbReference>
<organism evidence="1 2">
    <name type="scientific">Kluyvera genomosp. 3</name>
    <dbReference type="NCBI Taxonomy" id="2774055"/>
    <lineage>
        <taxon>Bacteria</taxon>
        <taxon>Pseudomonadati</taxon>
        <taxon>Pseudomonadota</taxon>
        <taxon>Gammaproteobacteria</taxon>
        <taxon>Enterobacterales</taxon>
        <taxon>Enterobacteriaceae</taxon>
        <taxon>Kluyvera</taxon>
    </lineage>
</organism>
<protein>
    <submittedName>
        <fullName evidence="1">Uncharacterized protein</fullName>
    </submittedName>
</protein>
<dbReference type="KEGG" id="kgn:GY169_08735"/>
<evidence type="ECO:0000313" key="1">
    <source>
        <dbReference type="EMBL" id="QIR26888.1"/>
    </source>
</evidence>